<accession>A0A059FSJ6</accession>
<dbReference type="PATRIC" id="fig|1280951.3.peg.1957"/>
<name>A0A059FSJ6_9PROT</name>
<comment type="caution">
    <text evidence="2">The sequence shown here is derived from an EMBL/GenBank/DDBJ whole genome shotgun (WGS) entry which is preliminary data.</text>
</comment>
<dbReference type="Proteomes" id="UP000025061">
    <property type="component" value="Unassembled WGS sequence"/>
</dbReference>
<keyword evidence="1" id="KW-1133">Transmembrane helix</keyword>
<reference evidence="2 3" key="1">
    <citation type="submission" date="2013-04" db="EMBL/GenBank/DDBJ databases">
        <title>Hyphomonas hirschiana VP5 Genome Sequencing.</title>
        <authorList>
            <person name="Lai Q."/>
            <person name="Shao Z."/>
        </authorList>
    </citation>
    <scope>NUCLEOTIDE SEQUENCE [LARGE SCALE GENOMIC DNA]</scope>
    <source>
        <strain evidence="2 3">VP5</strain>
    </source>
</reference>
<dbReference type="AlphaFoldDB" id="A0A059FSJ6"/>
<organism evidence="2 3">
    <name type="scientific">Hyphomonas hirschiana VP5</name>
    <dbReference type="NCBI Taxonomy" id="1280951"/>
    <lineage>
        <taxon>Bacteria</taxon>
        <taxon>Pseudomonadati</taxon>
        <taxon>Pseudomonadota</taxon>
        <taxon>Alphaproteobacteria</taxon>
        <taxon>Hyphomonadales</taxon>
        <taxon>Hyphomonadaceae</taxon>
        <taxon>Hyphomonas</taxon>
    </lineage>
</organism>
<sequence length="642" mass="73490">MSEMAGMHQGFEECEDKSVYFTLSLYISQKNVTAALGRDLDPETVRAFQPGYRGSKRLRDAVEPLFNDIADRERLGAVDDFLLDTLCPQNGEFIEVTAPSEIAWSTEGRRFIATPPGLGKTRTLRVRRFWYTHANGAVGYHLSFRYNYDHTPGEFYFLSLLQKAAAPKEFEANPRPPGSAPWSATDDRTGIAPLDLLRVKSPHGSDQSFWQYVRGAFDLDAEDLFGKLPQGAARRGTTRLAPTFDTLVAEAPFIEVPGLVMPVSRLLFFFEDATFFRRLLPEPDPETGVPPPRTLMVQEGCYLPYQQKLAGLNPQGLVDVPEVRMGADYWHWVIHRPDYDQFTDAQIEEGRKTRPAMDDRRRQDCLQYLFMAGFNQNIIDFMNQDPSEILDSTDPIYPATEEQATERKFVRFANPRALTTYVEKARSLEAANDYIGTCPYAFMIHVVSMHNEFMTREYEATAFELIDEVERLGNKGRLKRAAEAFYAFRTGDYAGYYRDRYMNVFRYDTEAEVFEKMTQLRGIGRRNDYIERLISNMESQTRDREARLAKKDETSMSLLLGALGVFGFFQLAMMWADKLRDLSRNDGVSVSLGWMPPFLDLSGGNLDQPWNGFSVFVLYASMGFTIALIIFLIWRLARGFFR</sequence>
<keyword evidence="1" id="KW-0472">Membrane</keyword>
<dbReference type="OrthoDB" id="7594158at2"/>
<proteinExistence type="predicted"/>
<feature type="transmembrane region" description="Helical" evidence="1">
    <location>
        <begin position="616"/>
        <end position="637"/>
    </location>
</feature>
<keyword evidence="1" id="KW-0812">Transmembrane</keyword>
<dbReference type="EMBL" id="ARYI01000007">
    <property type="protein sequence ID" value="KCZ93660.1"/>
    <property type="molecule type" value="Genomic_DNA"/>
</dbReference>
<keyword evidence="3" id="KW-1185">Reference proteome</keyword>
<evidence type="ECO:0000313" key="3">
    <source>
        <dbReference type="Proteomes" id="UP000025061"/>
    </source>
</evidence>
<protein>
    <submittedName>
        <fullName evidence="2">Uncharacterized protein</fullName>
    </submittedName>
</protein>
<evidence type="ECO:0000256" key="1">
    <source>
        <dbReference type="SAM" id="Phobius"/>
    </source>
</evidence>
<evidence type="ECO:0000313" key="2">
    <source>
        <dbReference type="EMBL" id="KCZ93660.1"/>
    </source>
</evidence>
<feature type="transmembrane region" description="Helical" evidence="1">
    <location>
        <begin position="557"/>
        <end position="576"/>
    </location>
</feature>
<dbReference type="RefSeq" id="WP_011647946.1">
    <property type="nucleotide sequence ID" value="NZ_ARYI01000007.1"/>
</dbReference>
<gene>
    <name evidence="2" type="ORF">HHI_09697</name>
</gene>